<dbReference type="SMART" id="SM00829">
    <property type="entry name" value="PKS_ER"/>
    <property type="match status" value="1"/>
</dbReference>
<evidence type="ECO:0000256" key="1">
    <source>
        <dbReference type="ARBA" id="ARBA00008072"/>
    </source>
</evidence>
<dbReference type="SUPFAM" id="SSF50129">
    <property type="entry name" value="GroES-like"/>
    <property type="match status" value="1"/>
</dbReference>
<dbReference type="RefSeq" id="XP_015402621.1">
    <property type="nucleotide sequence ID" value="XM_015556714.1"/>
</dbReference>
<dbReference type="InterPro" id="IPR020843">
    <property type="entry name" value="ER"/>
</dbReference>
<dbReference type="InterPro" id="IPR013149">
    <property type="entry name" value="ADH-like_C"/>
</dbReference>
<comment type="caution">
    <text evidence="6">The sequence shown here is derived from an EMBL/GenBank/DDBJ whole genome shotgun (WGS) entry which is preliminary data.</text>
</comment>
<evidence type="ECO:0000256" key="3">
    <source>
        <dbReference type="ARBA" id="ARBA00022857"/>
    </source>
</evidence>
<proteinExistence type="inferred from homology"/>
<dbReference type="PANTHER" id="PTHR45348">
    <property type="entry name" value="HYPOTHETICAL OXIDOREDUCTASE (EUROFUNG)"/>
    <property type="match status" value="1"/>
</dbReference>
<accession>A0A0L1IR63</accession>
<dbReference type="PANTHER" id="PTHR45348:SF2">
    <property type="entry name" value="ZINC-TYPE ALCOHOL DEHYDROGENASE-LIKE PROTEIN C2E1P3.01"/>
    <property type="match status" value="1"/>
</dbReference>
<evidence type="ECO:0000313" key="6">
    <source>
        <dbReference type="EMBL" id="KNG81698.1"/>
    </source>
</evidence>
<dbReference type="GO" id="GO:0016651">
    <property type="term" value="F:oxidoreductase activity, acting on NAD(P)H"/>
    <property type="evidence" value="ECO:0007669"/>
    <property type="project" value="InterPro"/>
</dbReference>
<dbReference type="InterPro" id="IPR036291">
    <property type="entry name" value="NAD(P)-bd_dom_sf"/>
</dbReference>
<dbReference type="InterPro" id="IPR013154">
    <property type="entry name" value="ADH-like_N"/>
</dbReference>
<comment type="similarity">
    <text evidence="1">Belongs to the zinc-containing alcohol dehydrogenase family.</text>
</comment>
<reference evidence="6 7" key="1">
    <citation type="submission" date="2014-06" db="EMBL/GenBank/DDBJ databases">
        <title>The Genome of the Aflatoxigenic Filamentous Fungus Aspergillus nomius.</title>
        <authorList>
            <person name="Moore M.G."/>
            <person name="Shannon B.M."/>
            <person name="Brian M.M."/>
        </authorList>
    </citation>
    <scope>NUCLEOTIDE SEQUENCE [LARGE SCALE GENOMIC DNA]</scope>
    <source>
        <strain evidence="6 7">NRRL 13137</strain>
    </source>
</reference>
<dbReference type="GO" id="GO:0000166">
    <property type="term" value="F:nucleotide binding"/>
    <property type="evidence" value="ECO:0007669"/>
    <property type="project" value="UniProtKB-KW"/>
</dbReference>
<dbReference type="GeneID" id="26813262"/>
<dbReference type="Proteomes" id="UP000037505">
    <property type="component" value="Unassembled WGS sequence"/>
</dbReference>
<sequence length="316" mass="34805">MATTQRAVVVDSPGVAALVHDRAMPKLRDDYMLVKTVAVALNPTDWKHIDNLVLESGPLVGCDYAGIVEEVGPKVTKEFKKGDRVCGMAHGCNVSQHEDGTFAEHIVVKGDLQMKIPENLSFEDAATLGVGLITHRYRRLGIQFTKASGYRVITTCSPHNFDMVRSLGADAVFDYRDPDCGKKIRDYTNDRLAIAWDTISLPASAEVCAAALTTGPHAKYSCLLQVEFPRADIKPTVTLAYTAFNEEFRIKNRVVPVVPGDFDFTKSFIEICRKLLATGKVKVHSPRVNKGIEGVLDGLELLRKDKISGEKLVYVI</sequence>
<dbReference type="Gene3D" id="3.40.50.720">
    <property type="entry name" value="NAD(P)-binding Rossmann-like Domain"/>
    <property type="match status" value="1"/>
</dbReference>
<dbReference type="SUPFAM" id="SSF51735">
    <property type="entry name" value="NAD(P)-binding Rossmann-fold domains"/>
    <property type="match status" value="1"/>
</dbReference>
<evidence type="ECO:0000313" key="7">
    <source>
        <dbReference type="Proteomes" id="UP000037505"/>
    </source>
</evidence>
<keyword evidence="4" id="KW-0560">Oxidoreductase</keyword>
<keyword evidence="7" id="KW-1185">Reference proteome</keyword>
<protein>
    <submittedName>
        <fullName evidence="6">Protein TOXD</fullName>
    </submittedName>
</protein>
<dbReference type="AlphaFoldDB" id="A0A0L1IR63"/>
<feature type="domain" description="Enoyl reductase (ER)" evidence="5">
    <location>
        <begin position="14"/>
        <end position="313"/>
    </location>
</feature>
<dbReference type="CDD" id="cd08249">
    <property type="entry name" value="enoyl_reductase_like"/>
    <property type="match status" value="1"/>
</dbReference>
<dbReference type="Pfam" id="PF08240">
    <property type="entry name" value="ADH_N"/>
    <property type="match status" value="1"/>
</dbReference>
<keyword evidence="3" id="KW-0521">NADP</keyword>
<evidence type="ECO:0000256" key="2">
    <source>
        <dbReference type="ARBA" id="ARBA00022741"/>
    </source>
</evidence>
<gene>
    <name evidence="6" type="ORF">ANOM_011458</name>
</gene>
<dbReference type="Gene3D" id="3.90.180.10">
    <property type="entry name" value="Medium-chain alcohol dehydrogenases, catalytic domain"/>
    <property type="match status" value="2"/>
</dbReference>
<dbReference type="EMBL" id="JNOM01000418">
    <property type="protein sequence ID" value="KNG81698.1"/>
    <property type="molecule type" value="Genomic_DNA"/>
</dbReference>
<evidence type="ECO:0000256" key="4">
    <source>
        <dbReference type="ARBA" id="ARBA00023002"/>
    </source>
</evidence>
<keyword evidence="2" id="KW-0547">Nucleotide-binding</keyword>
<organism evidence="6 7">
    <name type="scientific">Aspergillus nomiae NRRL (strain ATCC 15546 / NRRL 13137 / CBS 260.88 / M93)</name>
    <dbReference type="NCBI Taxonomy" id="1509407"/>
    <lineage>
        <taxon>Eukaryota</taxon>
        <taxon>Fungi</taxon>
        <taxon>Dikarya</taxon>
        <taxon>Ascomycota</taxon>
        <taxon>Pezizomycotina</taxon>
        <taxon>Eurotiomycetes</taxon>
        <taxon>Eurotiomycetidae</taxon>
        <taxon>Eurotiales</taxon>
        <taxon>Aspergillaceae</taxon>
        <taxon>Aspergillus</taxon>
        <taxon>Aspergillus subgen. Circumdati</taxon>
    </lineage>
</organism>
<evidence type="ECO:0000259" key="5">
    <source>
        <dbReference type="SMART" id="SM00829"/>
    </source>
</evidence>
<dbReference type="InterPro" id="IPR011032">
    <property type="entry name" value="GroES-like_sf"/>
</dbReference>
<dbReference type="Pfam" id="PF00107">
    <property type="entry name" value="ADH_zinc_N"/>
    <property type="match status" value="1"/>
</dbReference>
<dbReference type="InterPro" id="IPR047122">
    <property type="entry name" value="Trans-enoyl_RdTase-like"/>
</dbReference>
<name>A0A0L1IR63_ASPN3</name>
<dbReference type="STRING" id="1509407.A0A0L1IR63"/>